<dbReference type="GO" id="GO:0003824">
    <property type="term" value="F:catalytic activity"/>
    <property type="evidence" value="ECO:0007669"/>
    <property type="project" value="InterPro"/>
</dbReference>
<comment type="caution">
    <text evidence="7">The sequence shown here is derived from an EMBL/GenBank/DDBJ whole genome shotgun (WGS) entry which is preliminary data.</text>
</comment>
<dbReference type="OrthoDB" id="9792276at2"/>
<evidence type="ECO:0000313" key="8">
    <source>
        <dbReference type="Proteomes" id="UP000280434"/>
    </source>
</evidence>
<dbReference type="GO" id="GO:0051536">
    <property type="term" value="F:iron-sulfur cluster binding"/>
    <property type="evidence" value="ECO:0007669"/>
    <property type="project" value="UniProtKB-KW"/>
</dbReference>
<dbReference type="EMBL" id="RBZV01000006">
    <property type="protein sequence ID" value="RKP46992.1"/>
    <property type="molecule type" value="Genomic_DNA"/>
</dbReference>
<evidence type="ECO:0000313" key="7">
    <source>
        <dbReference type="EMBL" id="RKP46992.1"/>
    </source>
</evidence>
<dbReference type="Pfam" id="PF04055">
    <property type="entry name" value="Radical_SAM"/>
    <property type="match status" value="1"/>
</dbReference>
<dbReference type="Gene3D" id="3.20.20.70">
    <property type="entry name" value="Aldolase class I"/>
    <property type="match status" value="1"/>
</dbReference>
<dbReference type="InterPro" id="IPR058240">
    <property type="entry name" value="rSAM_sf"/>
</dbReference>
<keyword evidence="4" id="KW-0408">Iron</keyword>
<evidence type="ECO:0000256" key="3">
    <source>
        <dbReference type="ARBA" id="ARBA00022723"/>
    </source>
</evidence>
<keyword evidence="3" id="KW-0479">Metal-binding</keyword>
<dbReference type="InterPro" id="IPR007197">
    <property type="entry name" value="rSAM"/>
</dbReference>
<dbReference type="AlphaFoldDB" id="A0A494XA58"/>
<evidence type="ECO:0000256" key="4">
    <source>
        <dbReference type="ARBA" id="ARBA00023004"/>
    </source>
</evidence>
<evidence type="ECO:0000259" key="6">
    <source>
        <dbReference type="Pfam" id="PF04055"/>
    </source>
</evidence>
<dbReference type="SUPFAM" id="SSF102114">
    <property type="entry name" value="Radical SAM enzymes"/>
    <property type="match status" value="1"/>
</dbReference>
<evidence type="ECO:0000256" key="1">
    <source>
        <dbReference type="ARBA" id="ARBA00001966"/>
    </source>
</evidence>
<reference evidence="7 8" key="1">
    <citation type="submission" date="2018-10" db="EMBL/GenBank/DDBJ databases">
        <title>Paraburkholderia sp. 7MK8-2, isolated from soil.</title>
        <authorList>
            <person name="Gao Z.-H."/>
            <person name="Qiu L.-H."/>
        </authorList>
    </citation>
    <scope>NUCLEOTIDE SEQUENCE [LARGE SCALE GENOMIC DNA]</scope>
    <source>
        <strain evidence="7 8">7MK8-2</strain>
    </source>
</reference>
<dbReference type="InterPro" id="IPR013785">
    <property type="entry name" value="Aldolase_TIM"/>
</dbReference>
<keyword evidence="2" id="KW-0949">S-adenosyl-L-methionine</keyword>
<name>A0A494XA58_9BURK</name>
<evidence type="ECO:0000256" key="2">
    <source>
        <dbReference type="ARBA" id="ARBA00022691"/>
    </source>
</evidence>
<dbReference type="CDD" id="cd01335">
    <property type="entry name" value="Radical_SAM"/>
    <property type="match status" value="1"/>
</dbReference>
<sequence length="392" mass="44546">MSATRELQIKRKAAIAERLPLLLAQDPELERRFTEVRRFSSLVRASEYHLTNACNIRCKGCWFFEFGHDQNATEVKSIDEWRDFIQNERRRRVNCALLIGGEPTLFLNRVEAFVEGMRYVSISTNGLKPLPNVEPFKDVTVFISLFGGGPLDDELRAIRPGGSTFTGLFDTALENYRNDPRATFVFAVTEDGLSYIEPTVRRIRENGNVVTFNFYSKYNTGHPLRMLNQRRLLDEMLRVRELYPETVLNHPAHIEAIVTGHAWCGEFGYDVCPSVSQDHPGNAERLVNGNAALPMFNTWKPDLKTVELCCTSGHCEDCRDSQAVYSWLMVSLDKSLDSLESLRSWVGVAEGYWKQFIWSPFRQGASEPEPVAEPVVTALPEAVATEDALRWG</sequence>
<protein>
    <submittedName>
        <fullName evidence="7">Radical SAM protein</fullName>
    </submittedName>
</protein>
<organism evidence="7 8">
    <name type="scientific">Trinickia fusca</name>
    <dbReference type="NCBI Taxonomy" id="2419777"/>
    <lineage>
        <taxon>Bacteria</taxon>
        <taxon>Pseudomonadati</taxon>
        <taxon>Pseudomonadota</taxon>
        <taxon>Betaproteobacteria</taxon>
        <taxon>Burkholderiales</taxon>
        <taxon>Burkholderiaceae</taxon>
        <taxon>Trinickia</taxon>
    </lineage>
</organism>
<keyword evidence="8" id="KW-1185">Reference proteome</keyword>
<accession>A0A494XA58</accession>
<dbReference type="GO" id="GO:0046872">
    <property type="term" value="F:metal ion binding"/>
    <property type="evidence" value="ECO:0007669"/>
    <property type="project" value="UniProtKB-KW"/>
</dbReference>
<dbReference type="Proteomes" id="UP000280434">
    <property type="component" value="Unassembled WGS sequence"/>
</dbReference>
<comment type="cofactor">
    <cofactor evidence="1">
        <name>[4Fe-4S] cluster</name>
        <dbReference type="ChEBI" id="CHEBI:49883"/>
    </cofactor>
</comment>
<gene>
    <name evidence="7" type="ORF">D7S89_16750</name>
</gene>
<dbReference type="RefSeq" id="WP_121278956.1">
    <property type="nucleotide sequence ID" value="NZ_RBZV01000006.1"/>
</dbReference>
<keyword evidence="5" id="KW-0411">Iron-sulfur</keyword>
<dbReference type="SFLD" id="SFLDS00029">
    <property type="entry name" value="Radical_SAM"/>
    <property type="match status" value="1"/>
</dbReference>
<proteinExistence type="predicted"/>
<feature type="domain" description="Radical SAM core" evidence="6">
    <location>
        <begin position="50"/>
        <end position="159"/>
    </location>
</feature>
<evidence type="ECO:0000256" key="5">
    <source>
        <dbReference type="ARBA" id="ARBA00023014"/>
    </source>
</evidence>